<gene>
    <name evidence="1" type="ORF">VO63_19150</name>
</gene>
<evidence type="ECO:0000313" key="1">
    <source>
        <dbReference type="EMBL" id="KKZ72298.1"/>
    </source>
</evidence>
<proteinExistence type="predicted"/>
<dbReference type="Proteomes" id="UP000265325">
    <property type="component" value="Unassembled WGS sequence"/>
</dbReference>
<evidence type="ECO:0000313" key="2">
    <source>
        <dbReference type="Proteomes" id="UP000265325"/>
    </source>
</evidence>
<reference evidence="1 2" key="1">
    <citation type="submission" date="2015-05" db="EMBL/GenBank/DDBJ databases">
        <title>Draft Genome assembly of Streptomyces showdoensis.</title>
        <authorList>
            <person name="Thapa K.K."/>
            <person name="Metsa-Ketela M."/>
        </authorList>
    </citation>
    <scope>NUCLEOTIDE SEQUENCE [LARGE SCALE GENOMIC DNA]</scope>
    <source>
        <strain evidence="1 2">ATCC 15227</strain>
    </source>
</reference>
<dbReference type="EMBL" id="LAQS01000028">
    <property type="protein sequence ID" value="KKZ72298.1"/>
    <property type="molecule type" value="Genomic_DNA"/>
</dbReference>
<comment type="caution">
    <text evidence="1">The sequence shown here is derived from an EMBL/GenBank/DDBJ whole genome shotgun (WGS) entry which is preliminary data.</text>
</comment>
<organism evidence="1 2">
    <name type="scientific">Streptomyces showdoensis</name>
    <dbReference type="NCBI Taxonomy" id="68268"/>
    <lineage>
        <taxon>Bacteria</taxon>
        <taxon>Bacillati</taxon>
        <taxon>Actinomycetota</taxon>
        <taxon>Actinomycetes</taxon>
        <taxon>Kitasatosporales</taxon>
        <taxon>Streptomycetaceae</taxon>
        <taxon>Streptomyces</taxon>
    </lineage>
</organism>
<sequence length="84" mass="9113">MPLSTITPPCDSVCDVNTEPWRVRFTREDELVEQLQSQLLEAAVRRASALAAGVAELGSVYAVAKATGKSWTAIDNAIKKHTTK</sequence>
<protein>
    <submittedName>
        <fullName evidence="1">Uncharacterized protein</fullName>
    </submittedName>
</protein>
<accession>A0A2P2GLB6</accession>
<name>A0A2P2GLB6_STREW</name>
<keyword evidence="2" id="KW-1185">Reference proteome</keyword>
<dbReference type="AlphaFoldDB" id="A0A2P2GLB6"/>